<keyword evidence="2" id="KW-1185">Reference proteome</keyword>
<evidence type="ECO:0000256" key="1">
    <source>
        <dbReference type="SAM" id="SignalP"/>
    </source>
</evidence>
<evidence type="ECO:0000313" key="3">
    <source>
        <dbReference type="WBParaSite" id="jg18794"/>
    </source>
</evidence>
<name>A0A915DFT6_9BILA</name>
<organism evidence="2 3">
    <name type="scientific">Ditylenchus dipsaci</name>
    <dbReference type="NCBI Taxonomy" id="166011"/>
    <lineage>
        <taxon>Eukaryota</taxon>
        <taxon>Metazoa</taxon>
        <taxon>Ecdysozoa</taxon>
        <taxon>Nematoda</taxon>
        <taxon>Chromadorea</taxon>
        <taxon>Rhabditida</taxon>
        <taxon>Tylenchina</taxon>
        <taxon>Tylenchomorpha</taxon>
        <taxon>Sphaerularioidea</taxon>
        <taxon>Anguinidae</taxon>
        <taxon>Anguininae</taxon>
        <taxon>Ditylenchus</taxon>
    </lineage>
</organism>
<dbReference type="WBParaSite" id="jg18794">
    <property type="protein sequence ID" value="jg18794"/>
    <property type="gene ID" value="jg18794"/>
</dbReference>
<proteinExistence type="predicted"/>
<feature type="chain" id="PRO_5037679528" evidence="1">
    <location>
        <begin position="20"/>
        <end position="457"/>
    </location>
</feature>
<dbReference type="Proteomes" id="UP000887574">
    <property type="component" value="Unplaced"/>
</dbReference>
<dbReference type="AlphaFoldDB" id="A0A915DFT6"/>
<keyword evidence="1" id="KW-0732">Signal</keyword>
<protein>
    <submittedName>
        <fullName evidence="3">Uncharacterized protein</fullName>
    </submittedName>
</protein>
<sequence>MTFSVSIAMFFQVRSLMYAIEAGCNLQVGSETPVLHIRKVVVNSDMCSAVTYVTVSDRRDEVAVVVQVNVQSAMYATFFDLYDKCLIPKQSGREIFASTVLAKDTKFGTVLRSASSAKNKFVTSVVVSRRFLGQIGRPISSLRKLALYQLENALARTYTEGSRMQSQTMRSSFFEEVASTVDAASVMTLRCRIAEGKWLGVDEISKSLAQIYRENTGENQNLWNITEAVKKFQEALRRGLGRDELSCKSVKVLAKKLDICDASWAPYRHTLGLHVYRSWSKLPKGVKHENYQNYNVTFNPMLGCSERPGGRSWTSGEILSNAMEELQNKLEEISYAQSEFSKEQTQQLEHLKDLNSRMEKVESFKDREEDSKKRRSVILTPFRSGSVYVNADLSKNARKKRKQKLVEKEDAYLNRILKKRHLMITNVDGDNTDPQKHRIQMLQKSHEHCPTKCQLLL</sequence>
<feature type="signal peptide" evidence="1">
    <location>
        <begin position="1"/>
        <end position="19"/>
    </location>
</feature>
<reference evidence="3" key="1">
    <citation type="submission" date="2022-11" db="UniProtKB">
        <authorList>
            <consortium name="WormBaseParasite"/>
        </authorList>
    </citation>
    <scope>IDENTIFICATION</scope>
</reference>
<evidence type="ECO:0000313" key="2">
    <source>
        <dbReference type="Proteomes" id="UP000887574"/>
    </source>
</evidence>
<accession>A0A915DFT6</accession>